<protein>
    <submittedName>
        <fullName evidence="7">O-antigen translocase</fullName>
    </submittedName>
</protein>
<evidence type="ECO:0000256" key="1">
    <source>
        <dbReference type="ARBA" id="ARBA00004651"/>
    </source>
</evidence>
<dbReference type="PANTHER" id="PTHR30250:SF30">
    <property type="entry name" value="LIPID III FLIPPASE"/>
    <property type="match status" value="1"/>
</dbReference>
<proteinExistence type="predicted"/>
<feature type="transmembrane region" description="Helical" evidence="6">
    <location>
        <begin position="370"/>
        <end position="388"/>
    </location>
</feature>
<keyword evidence="2" id="KW-1003">Cell membrane</keyword>
<feature type="transmembrane region" description="Helical" evidence="6">
    <location>
        <begin position="219"/>
        <end position="238"/>
    </location>
</feature>
<evidence type="ECO:0000256" key="4">
    <source>
        <dbReference type="ARBA" id="ARBA00022989"/>
    </source>
</evidence>
<dbReference type="GO" id="GO:0005886">
    <property type="term" value="C:plasma membrane"/>
    <property type="evidence" value="ECO:0007669"/>
    <property type="project" value="UniProtKB-SubCell"/>
</dbReference>
<gene>
    <name evidence="7" type="ORF">EHJ13_10700</name>
</gene>
<comment type="subcellular location">
    <subcellularLocation>
        <location evidence="1">Cell membrane</location>
        <topology evidence="1">Multi-pass membrane protein</topology>
    </subcellularLocation>
</comment>
<dbReference type="InterPro" id="IPR044550">
    <property type="entry name" value="WzxE"/>
</dbReference>
<keyword evidence="4 6" id="KW-1133">Transmembrane helix</keyword>
<evidence type="ECO:0000313" key="7">
    <source>
        <dbReference type="EMBL" id="NCH87898.1"/>
    </source>
</evidence>
<evidence type="ECO:0000313" key="8">
    <source>
        <dbReference type="Proteomes" id="UP000778262"/>
    </source>
</evidence>
<dbReference type="EMBL" id="RPBY01000004">
    <property type="protein sequence ID" value="NCH87898.1"/>
    <property type="molecule type" value="Genomic_DNA"/>
</dbReference>
<feature type="transmembrane region" description="Helical" evidence="6">
    <location>
        <begin position="21"/>
        <end position="41"/>
    </location>
</feature>
<accession>A0A9Q4T2Q9</accession>
<dbReference type="Pfam" id="PF13440">
    <property type="entry name" value="Polysacc_synt_3"/>
    <property type="match status" value="1"/>
</dbReference>
<evidence type="ECO:0000256" key="6">
    <source>
        <dbReference type="SAM" id="Phobius"/>
    </source>
</evidence>
<feature type="transmembrane region" description="Helical" evidence="6">
    <location>
        <begin position="88"/>
        <end position="107"/>
    </location>
</feature>
<evidence type="ECO:0000256" key="3">
    <source>
        <dbReference type="ARBA" id="ARBA00022692"/>
    </source>
</evidence>
<dbReference type="CDD" id="cd13125">
    <property type="entry name" value="MATE_like_10"/>
    <property type="match status" value="1"/>
</dbReference>
<feature type="transmembrane region" description="Helical" evidence="6">
    <location>
        <begin position="176"/>
        <end position="198"/>
    </location>
</feature>
<feature type="transmembrane region" description="Helical" evidence="6">
    <location>
        <begin position="299"/>
        <end position="316"/>
    </location>
</feature>
<evidence type="ECO:0000256" key="5">
    <source>
        <dbReference type="ARBA" id="ARBA00023136"/>
    </source>
</evidence>
<sequence>MRRLLSITGMTAALTLFRMMSGFIIVKFVAIYAGAAGLAMLGQFQSLILILNGIVNAPAGNAVVKYTAQYSHTSYSNCAPWWRASMRWILILITAIMTVGLPLSYYISDWVFQTERFGWVIQICLLLLPFSAAASLINSVINGTQDYKRFILLGAVSVVVSSFLMIALVINYSLVGALLAAALQGSAIGIVMLVSSCRQPWLKFRFWWGKVGDKHKAKISGYMLMTIVSAVMMPLSLIGVRNITAYELNWDAVGHWQVVWKISEVYLSVITIALGTYYLPRLSKLNTTDEIIHETGTTLKVVLPIISVMAFGIYLFRDLAISLLFTKDFLVARELFGFQLCGDVIKIAGWVLAYPMIARGTTKWFISTEIVFGLLLIVLTFICVKWFSLQGANIAYLLNYTLYVLFIRMNLRRIIDKTN</sequence>
<feature type="transmembrane region" description="Helical" evidence="6">
    <location>
        <begin position="119"/>
        <end position="138"/>
    </location>
</feature>
<dbReference type="PANTHER" id="PTHR30250">
    <property type="entry name" value="PST FAMILY PREDICTED COLANIC ACID TRANSPORTER"/>
    <property type="match status" value="1"/>
</dbReference>
<organism evidence="7 8">
    <name type="scientific">Cronobacter dublinensis</name>
    <dbReference type="NCBI Taxonomy" id="413497"/>
    <lineage>
        <taxon>Bacteria</taxon>
        <taxon>Pseudomonadati</taxon>
        <taxon>Pseudomonadota</taxon>
        <taxon>Gammaproteobacteria</taxon>
        <taxon>Enterobacterales</taxon>
        <taxon>Enterobacteriaceae</taxon>
        <taxon>Cronobacter</taxon>
    </lineage>
</organism>
<feature type="transmembrane region" description="Helical" evidence="6">
    <location>
        <begin position="394"/>
        <end position="411"/>
    </location>
</feature>
<evidence type="ECO:0000256" key="2">
    <source>
        <dbReference type="ARBA" id="ARBA00022475"/>
    </source>
</evidence>
<feature type="transmembrane region" description="Helical" evidence="6">
    <location>
        <begin position="150"/>
        <end position="170"/>
    </location>
</feature>
<dbReference type="Proteomes" id="UP000778262">
    <property type="component" value="Unassembled WGS sequence"/>
</dbReference>
<comment type="caution">
    <text evidence="7">The sequence shown here is derived from an EMBL/GenBank/DDBJ whole genome shotgun (WGS) entry which is preliminary data.</text>
</comment>
<reference evidence="7" key="1">
    <citation type="submission" date="2018-11" db="EMBL/GenBank/DDBJ databases">
        <title>Genomics analysis of Putative Virulence Factors on Adhesion and Cytotoxicity for Cronobacter spp.</title>
        <authorList>
            <person name="Cui J."/>
        </authorList>
    </citation>
    <scope>NUCLEOTIDE SEQUENCE</scope>
    <source>
        <strain evidence="7">SD69</strain>
    </source>
</reference>
<dbReference type="AlphaFoldDB" id="A0A9Q4T2Q9"/>
<keyword evidence="5 6" id="KW-0472">Membrane</keyword>
<feature type="transmembrane region" description="Helical" evidence="6">
    <location>
        <begin position="336"/>
        <end position="358"/>
    </location>
</feature>
<dbReference type="RefSeq" id="WP_161590884.1">
    <property type="nucleotide sequence ID" value="NZ_RPBY01000004.1"/>
</dbReference>
<name>A0A9Q4T2Q9_9ENTR</name>
<keyword evidence="3 6" id="KW-0812">Transmembrane</keyword>
<feature type="transmembrane region" description="Helical" evidence="6">
    <location>
        <begin position="258"/>
        <end position="279"/>
    </location>
</feature>
<feature type="transmembrane region" description="Helical" evidence="6">
    <location>
        <begin position="47"/>
        <end position="68"/>
    </location>
</feature>
<dbReference type="InterPro" id="IPR050833">
    <property type="entry name" value="Poly_Biosynth_Transport"/>
</dbReference>
<dbReference type="GO" id="GO:0009246">
    <property type="term" value="P:enterobacterial common antigen biosynthetic process"/>
    <property type="evidence" value="ECO:0007669"/>
    <property type="project" value="InterPro"/>
</dbReference>